<dbReference type="EMBL" id="VCJR02000002">
    <property type="protein sequence ID" value="NHK28512.1"/>
    <property type="molecule type" value="Genomic_DNA"/>
</dbReference>
<dbReference type="Proteomes" id="UP000818603">
    <property type="component" value="Unassembled WGS sequence"/>
</dbReference>
<accession>A0ABX0HK88</accession>
<sequence length="95" mass="10886">MAEEEHPCPVCGFPLYEPVTENGLSTFVLCSCCMTQFGHDELGSSPEALRQKWIEEGMPWRGVEEHKPDDWSAARQLVRLEEERPKKSELHGEDQ</sequence>
<reference evidence="1 2" key="1">
    <citation type="submission" date="2020-02" db="EMBL/GenBank/DDBJ databases">
        <title>Genome sequence of Parvularcula flava strain NH6-79.</title>
        <authorList>
            <person name="Abdul Karim M.H."/>
            <person name="Lam M.Q."/>
            <person name="Chen S.J."/>
            <person name="Yahya A."/>
            <person name="Shahir S."/>
            <person name="Shamsir M.S."/>
            <person name="Chong C.S."/>
        </authorList>
    </citation>
    <scope>NUCLEOTIDE SEQUENCE [LARGE SCALE GENOMIC DNA]</scope>
    <source>
        <strain evidence="1 2">NH6-79</strain>
    </source>
</reference>
<evidence type="ECO:0000313" key="2">
    <source>
        <dbReference type="Proteomes" id="UP000818603"/>
    </source>
</evidence>
<dbReference type="RefSeq" id="WP_155140572.1">
    <property type="nucleotide sequence ID" value="NZ_BMGZ01000002.1"/>
</dbReference>
<evidence type="ECO:0008006" key="3">
    <source>
        <dbReference type="Google" id="ProtNLM"/>
    </source>
</evidence>
<proteinExistence type="predicted"/>
<gene>
    <name evidence="1" type="ORF">FF098_011395</name>
</gene>
<name>A0ABX0HK88_9PROT</name>
<evidence type="ECO:0000313" key="1">
    <source>
        <dbReference type="EMBL" id="NHK28512.1"/>
    </source>
</evidence>
<protein>
    <recommendedName>
        <fullName evidence="3">Restriction alleviation protein, Lar family</fullName>
    </recommendedName>
</protein>
<comment type="caution">
    <text evidence="1">The sequence shown here is derived from an EMBL/GenBank/DDBJ whole genome shotgun (WGS) entry which is preliminary data.</text>
</comment>
<organism evidence="1 2">
    <name type="scientific">Aquisalinus luteolus</name>
    <dbReference type="NCBI Taxonomy" id="1566827"/>
    <lineage>
        <taxon>Bacteria</taxon>
        <taxon>Pseudomonadati</taxon>
        <taxon>Pseudomonadota</taxon>
        <taxon>Alphaproteobacteria</taxon>
        <taxon>Parvularculales</taxon>
        <taxon>Parvularculaceae</taxon>
        <taxon>Aquisalinus</taxon>
    </lineage>
</organism>
<keyword evidence="2" id="KW-1185">Reference proteome</keyword>